<name>A0A516SIW4_9NEIS</name>
<dbReference type="AlphaFoldDB" id="A0A516SIW4"/>
<feature type="chain" id="PRO_5021943445" evidence="1">
    <location>
        <begin position="25"/>
        <end position="180"/>
    </location>
</feature>
<dbReference type="GO" id="GO:0008233">
    <property type="term" value="F:peptidase activity"/>
    <property type="evidence" value="ECO:0007669"/>
    <property type="project" value="UniProtKB-KW"/>
</dbReference>
<keyword evidence="1" id="KW-0732">Signal</keyword>
<evidence type="ECO:0000313" key="2">
    <source>
        <dbReference type="EMBL" id="QDQ28099.1"/>
    </source>
</evidence>
<dbReference type="Proteomes" id="UP000317550">
    <property type="component" value="Chromosome"/>
</dbReference>
<gene>
    <name evidence="2" type="ORF">FNU76_18075</name>
</gene>
<dbReference type="EMBL" id="CP041730">
    <property type="protein sequence ID" value="QDQ28099.1"/>
    <property type="molecule type" value="Genomic_DNA"/>
</dbReference>
<sequence length="180" mass="19757">MNLSSFARPLFAAGFFCVTLTVFSANQPAKPNAMLACQLLAPPPLPSGHAVMLGFRLRNTGKDTVWVLDWNTPLEGLRNRFLRIRGPAGELDYEGPMFKRGQPQLQQYRRIDAGQAIEAEIELTLAYDFSRPGKYRVEFTGHLHDMLKAPAQPPRGQAALVPQGLSCPAVEITVLPAVTG</sequence>
<evidence type="ECO:0000256" key="1">
    <source>
        <dbReference type="SAM" id="SignalP"/>
    </source>
</evidence>
<dbReference type="KEGG" id="cari:FNU76_18075"/>
<keyword evidence="3" id="KW-1185">Reference proteome</keyword>
<keyword evidence="2" id="KW-0645">Protease</keyword>
<dbReference type="RefSeq" id="WP_144279486.1">
    <property type="nucleotide sequence ID" value="NZ_CP041730.1"/>
</dbReference>
<accession>A0A516SIW4</accession>
<proteinExistence type="predicted"/>
<evidence type="ECO:0000313" key="3">
    <source>
        <dbReference type="Proteomes" id="UP000317550"/>
    </source>
</evidence>
<keyword evidence="2" id="KW-0378">Hydrolase</keyword>
<dbReference type="GO" id="GO:0006508">
    <property type="term" value="P:proteolysis"/>
    <property type="evidence" value="ECO:0007669"/>
    <property type="project" value="UniProtKB-KW"/>
</dbReference>
<protein>
    <submittedName>
        <fullName evidence="2">Protease</fullName>
    </submittedName>
</protein>
<reference evidence="3" key="1">
    <citation type="submission" date="2019-07" db="EMBL/GenBank/DDBJ databases">
        <title>Chitinimonas sp. nov., isolated from Ny-Alesund, arctica soil.</title>
        <authorList>
            <person name="Xu Q."/>
            <person name="Peng F."/>
        </authorList>
    </citation>
    <scope>NUCLEOTIDE SEQUENCE [LARGE SCALE GENOMIC DNA]</scope>
    <source>
        <strain evidence="3">R3-44</strain>
    </source>
</reference>
<feature type="signal peptide" evidence="1">
    <location>
        <begin position="1"/>
        <end position="24"/>
    </location>
</feature>
<organism evidence="2 3">
    <name type="scientific">Chitinimonas arctica</name>
    <dbReference type="NCBI Taxonomy" id="2594795"/>
    <lineage>
        <taxon>Bacteria</taxon>
        <taxon>Pseudomonadati</taxon>
        <taxon>Pseudomonadota</taxon>
        <taxon>Betaproteobacteria</taxon>
        <taxon>Neisseriales</taxon>
        <taxon>Chitinibacteraceae</taxon>
        <taxon>Chitinimonas</taxon>
    </lineage>
</organism>
<dbReference type="OrthoDB" id="8896796at2"/>
<dbReference type="Gene3D" id="2.60.40.2970">
    <property type="match status" value="1"/>
</dbReference>